<feature type="compositionally biased region" description="Basic and acidic residues" evidence="1">
    <location>
        <begin position="92"/>
        <end position="102"/>
    </location>
</feature>
<name>F2Q151_TRIEC</name>
<keyword evidence="3" id="KW-1185">Reference proteome</keyword>
<evidence type="ECO:0000313" key="2">
    <source>
        <dbReference type="EMBL" id="EGE07869.1"/>
    </source>
</evidence>
<reference evidence="3" key="1">
    <citation type="journal article" date="2012" name="MBio">
        <title>Comparative genome analysis of Trichophyton rubrum and related dermatophytes reveals candidate genes involved in infection.</title>
        <authorList>
            <person name="Martinez D.A."/>
            <person name="Oliver B.G."/>
            <person name="Graeser Y."/>
            <person name="Goldberg J.M."/>
            <person name="Li W."/>
            <person name="Martinez-Rossi N.M."/>
            <person name="Monod M."/>
            <person name="Shelest E."/>
            <person name="Barton R.C."/>
            <person name="Birch E."/>
            <person name="Brakhage A.A."/>
            <person name="Chen Z."/>
            <person name="Gurr S.J."/>
            <person name="Heiman D."/>
            <person name="Heitman J."/>
            <person name="Kosti I."/>
            <person name="Rossi A."/>
            <person name="Saif S."/>
            <person name="Samalova M."/>
            <person name="Saunders C.W."/>
            <person name="Shea T."/>
            <person name="Summerbell R.C."/>
            <person name="Xu J."/>
            <person name="Young S."/>
            <person name="Zeng Q."/>
            <person name="Birren B.W."/>
            <person name="Cuomo C.A."/>
            <person name="White T.C."/>
        </authorList>
    </citation>
    <scope>NUCLEOTIDE SEQUENCE [LARGE SCALE GENOMIC DNA]</scope>
    <source>
        <strain evidence="3">ATCC MYA-4606 / CBS 127.97</strain>
    </source>
</reference>
<organism evidence="2 3">
    <name type="scientific">Trichophyton equinum (strain ATCC MYA-4606 / CBS 127.97)</name>
    <name type="common">Horse ringworm fungus</name>
    <dbReference type="NCBI Taxonomy" id="559882"/>
    <lineage>
        <taxon>Eukaryota</taxon>
        <taxon>Fungi</taxon>
        <taxon>Dikarya</taxon>
        <taxon>Ascomycota</taxon>
        <taxon>Pezizomycotina</taxon>
        <taxon>Eurotiomycetes</taxon>
        <taxon>Eurotiomycetidae</taxon>
        <taxon>Onygenales</taxon>
        <taxon>Arthrodermataceae</taxon>
        <taxon>Trichophyton</taxon>
    </lineage>
</organism>
<dbReference type="HOGENOM" id="CLU_1866542_0_0_1"/>
<gene>
    <name evidence="2" type="ORF">TEQG_06847</name>
</gene>
<feature type="region of interest" description="Disordered" evidence="1">
    <location>
        <begin position="48"/>
        <end position="137"/>
    </location>
</feature>
<dbReference type="Proteomes" id="UP000009169">
    <property type="component" value="Unassembled WGS sequence"/>
</dbReference>
<feature type="compositionally biased region" description="Polar residues" evidence="1">
    <location>
        <begin position="120"/>
        <end position="130"/>
    </location>
</feature>
<evidence type="ECO:0000256" key="1">
    <source>
        <dbReference type="SAM" id="MobiDB-lite"/>
    </source>
</evidence>
<dbReference type="VEuPathDB" id="FungiDB:TEQG_06847"/>
<dbReference type="AlphaFoldDB" id="F2Q151"/>
<dbReference type="EMBL" id="DS995767">
    <property type="protein sequence ID" value="EGE07869.1"/>
    <property type="molecule type" value="Genomic_DNA"/>
</dbReference>
<evidence type="ECO:0000313" key="3">
    <source>
        <dbReference type="Proteomes" id="UP000009169"/>
    </source>
</evidence>
<accession>F2Q151</accession>
<protein>
    <submittedName>
        <fullName evidence="2">Uncharacterized protein</fullName>
    </submittedName>
</protein>
<sequence>MSVLPIVAEVIPLLAQRLGIQRLSYLCLFVRVSGPRGCSCLWGKQERCTADSHPSGAVGLNQAASQGEHEDEDDEDERESKTKTLVSGGTSGREEQRVEGGRSSRRGPSQCQVKGHARSVVSTRSPSTQRSSKRNGH</sequence>
<proteinExistence type="predicted"/>